<dbReference type="Proteomes" id="UP001207468">
    <property type="component" value="Unassembled WGS sequence"/>
</dbReference>
<gene>
    <name evidence="1" type="ORF">F5148DRAFT_1368755</name>
</gene>
<reference evidence="1" key="1">
    <citation type="submission" date="2021-03" db="EMBL/GenBank/DDBJ databases">
        <title>Evolutionary priming and transition to the ectomycorrhizal habit in an iconic lineage of mushroom-forming fungi: is preadaptation a requirement?</title>
        <authorList>
            <consortium name="DOE Joint Genome Institute"/>
            <person name="Looney B.P."/>
            <person name="Miyauchi S."/>
            <person name="Morin E."/>
            <person name="Drula E."/>
            <person name="Courty P.E."/>
            <person name="Chicoki N."/>
            <person name="Fauchery L."/>
            <person name="Kohler A."/>
            <person name="Kuo A."/>
            <person name="LaButti K."/>
            <person name="Pangilinan J."/>
            <person name="Lipzen A."/>
            <person name="Riley R."/>
            <person name="Andreopoulos W."/>
            <person name="He G."/>
            <person name="Johnson J."/>
            <person name="Barry K.W."/>
            <person name="Grigoriev I.V."/>
            <person name="Nagy L."/>
            <person name="Hibbett D."/>
            <person name="Henrissat B."/>
            <person name="Matheny P.B."/>
            <person name="Labbe J."/>
            <person name="Martin A.F."/>
        </authorList>
    </citation>
    <scope>NUCLEOTIDE SEQUENCE</scope>
    <source>
        <strain evidence="1">BPL698</strain>
    </source>
</reference>
<comment type="caution">
    <text evidence="1">The sequence shown here is derived from an EMBL/GenBank/DDBJ whole genome shotgun (WGS) entry which is preliminary data.</text>
</comment>
<keyword evidence="2" id="KW-1185">Reference proteome</keyword>
<dbReference type="EMBL" id="JAGFNK010000148">
    <property type="protein sequence ID" value="KAI9464774.1"/>
    <property type="molecule type" value="Genomic_DNA"/>
</dbReference>
<evidence type="ECO:0000313" key="1">
    <source>
        <dbReference type="EMBL" id="KAI9464774.1"/>
    </source>
</evidence>
<evidence type="ECO:0000313" key="2">
    <source>
        <dbReference type="Proteomes" id="UP001207468"/>
    </source>
</evidence>
<name>A0ACC0U5J4_9AGAM</name>
<accession>A0ACC0U5J4</accession>
<proteinExistence type="predicted"/>
<sequence>MSAYRDFISSSLVNLECQLSGGEPQHANHFSSDPVLPRTIPRQQNKHVFEILPAGGDDQREGQLEWEDVPLAVRNGTMHDTARSIPYQCANLLHSELPSTARRLAQDITAPEHVKNFPVSNQGIARPGYLTRQPTKRPVSHRENLRWLASCYAHHLGSLVDMEAGFIIILDW</sequence>
<organism evidence="1 2">
    <name type="scientific">Russula earlei</name>
    <dbReference type="NCBI Taxonomy" id="71964"/>
    <lineage>
        <taxon>Eukaryota</taxon>
        <taxon>Fungi</taxon>
        <taxon>Dikarya</taxon>
        <taxon>Basidiomycota</taxon>
        <taxon>Agaricomycotina</taxon>
        <taxon>Agaricomycetes</taxon>
        <taxon>Russulales</taxon>
        <taxon>Russulaceae</taxon>
        <taxon>Russula</taxon>
    </lineage>
</organism>
<protein>
    <submittedName>
        <fullName evidence="1">Uncharacterized protein</fullName>
    </submittedName>
</protein>
<feature type="non-terminal residue" evidence="1">
    <location>
        <position position="1"/>
    </location>
</feature>